<name>A0AAE0TQR1_9PEZI</name>
<evidence type="ECO:0000259" key="9">
    <source>
        <dbReference type="PROSITE" id="PS50850"/>
    </source>
</evidence>
<evidence type="ECO:0000256" key="7">
    <source>
        <dbReference type="SAM" id="MobiDB-lite"/>
    </source>
</evidence>
<dbReference type="FunFam" id="1.20.1250.20:FF:000134">
    <property type="entry name" value="MFS sugar transporter protein"/>
    <property type="match status" value="1"/>
</dbReference>
<dbReference type="GO" id="GO:0015791">
    <property type="term" value="P:polyol transmembrane transport"/>
    <property type="evidence" value="ECO:0007669"/>
    <property type="project" value="UniProtKB-ARBA"/>
</dbReference>
<dbReference type="InterPro" id="IPR005829">
    <property type="entry name" value="Sugar_transporter_CS"/>
</dbReference>
<dbReference type="SUPFAM" id="SSF103473">
    <property type="entry name" value="MFS general substrate transporter"/>
    <property type="match status" value="1"/>
</dbReference>
<dbReference type="InterPro" id="IPR036259">
    <property type="entry name" value="MFS_trans_sf"/>
</dbReference>
<dbReference type="InterPro" id="IPR003663">
    <property type="entry name" value="Sugar/inositol_transpt"/>
</dbReference>
<feature type="transmembrane region" description="Helical" evidence="8">
    <location>
        <begin position="473"/>
        <end position="491"/>
    </location>
</feature>
<keyword evidence="11" id="KW-1185">Reference proteome</keyword>
<feature type="transmembrane region" description="Helical" evidence="8">
    <location>
        <begin position="119"/>
        <end position="140"/>
    </location>
</feature>
<feature type="transmembrane region" description="Helical" evidence="8">
    <location>
        <begin position="177"/>
        <end position="199"/>
    </location>
</feature>
<dbReference type="Gene3D" id="1.20.1250.20">
    <property type="entry name" value="MFS general substrate transporter like domains"/>
    <property type="match status" value="1"/>
</dbReference>
<feature type="transmembrane region" description="Helical" evidence="8">
    <location>
        <begin position="81"/>
        <end position="99"/>
    </location>
</feature>
<dbReference type="PANTHER" id="PTHR48020">
    <property type="entry name" value="PROTON MYO-INOSITOL COTRANSPORTER"/>
    <property type="match status" value="1"/>
</dbReference>
<evidence type="ECO:0000256" key="3">
    <source>
        <dbReference type="ARBA" id="ARBA00022448"/>
    </source>
</evidence>
<feature type="transmembrane region" description="Helical" evidence="8">
    <location>
        <begin position="375"/>
        <end position="395"/>
    </location>
</feature>
<dbReference type="Proteomes" id="UP001274830">
    <property type="component" value="Unassembled WGS sequence"/>
</dbReference>
<dbReference type="PROSITE" id="PS50850">
    <property type="entry name" value="MFS"/>
    <property type="match status" value="1"/>
</dbReference>
<gene>
    <name evidence="10" type="ORF">LTR78_007991</name>
</gene>
<dbReference type="PANTHER" id="PTHR48020:SF9">
    <property type="entry name" value="MAJOR FACILITATOR SUPERFAMILY (MFS) PROFILE DOMAIN-CONTAINING PROTEIN"/>
    <property type="match status" value="1"/>
</dbReference>
<comment type="similarity">
    <text evidence="2">Belongs to the major facilitator superfamily. Sugar transporter (TC 2.A.1.1) family.</text>
</comment>
<feature type="domain" description="Major facilitator superfamily (MFS) profile" evidence="9">
    <location>
        <begin position="86"/>
        <end position="497"/>
    </location>
</feature>
<feature type="transmembrane region" description="Helical" evidence="8">
    <location>
        <begin position="152"/>
        <end position="171"/>
    </location>
</feature>
<dbReference type="AlphaFoldDB" id="A0AAE0TQR1"/>
<dbReference type="EMBL" id="JAUTXT010000036">
    <property type="protein sequence ID" value="KAK3672022.1"/>
    <property type="molecule type" value="Genomic_DNA"/>
</dbReference>
<reference evidence="10" key="1">
    <citation type="submission" date="2023-07" db="EMBL/GenBank/DDBJ databases">
        <title>Black Yeasts Isolated from many extreme environments.</title>
        <authorList>
            <person name="Coleine C."/>
            <person name="Stajich J.E."/>
            <person name="Selbmann L."/>
        </authorList>
    </citation>
    <scope>NUCLEOTIDE SEQUENCE</scope>
    <source>
        <strain evidence="10">CCFEE 5485</strain>
    </source>
</reference>
<feature type="transmembrane region" description="Helical" evidence="8">
    <location>
        <begin position="441"/>
        <end position="461"/>
    </location>
</feature>
<organism evidence="10 11">
    <name type="scientific">Recurvomyces mirabilis</name>
    <dbReference type="NCBI Taxonomy" id="574656"/>
    <lineage>
        <taxon>Eukaryota</taxon>
        <taxon>Fungi</taxon>
        <taxon>Dikarya</taxon>
        <taxon>Ascomycota</taxon>
        <taxon>Pezizomycotina</taxon>
        <taxon>Dothideomycetes</taxon>
        <taxon>Dothideomycetidae</taxon>
        <taxon>Mycosphaerellales</taxon>
        <taxon>Teratosphaeriaceae</taxon>
        <taxon>Recurvomyces</taxon>
    </lineage>
</organism>
<feature type="transmembrane region" description="Helical" evidence="8">
    <location>
        <begin position="332"/>
        <end position="355"/>
    </location>
</feature>
<dbReference type="GO" id="GO:0015798">
    <property type="term" value="P:myo-inositol transport"/>
    <property type="evidence" value="ECO:0007669"/>
    <property type="project" value="UniProtKB-ARBA"/>
</dbReference>
<feature type="compositionally biased region" description="Basic and acidic residues" evidence="7">
    <location>
        <begin position="14"/>
        <end position="44"/>
    </location>
</feature>
<dbReference type="InterPro" id="IPR020846">
    <property type="entry name" value="MFS_dom"/>
</dbReference>
<keyword evidence="5 8" id="KW-1133">Transmembrane helix</keyword>
<sequence>MTVNQMDASVKADPTVHLEKGSQSEDSSDHGLPSDEKTDGKIPRVESTAETDAFIDLMNAQLAPVEKRSSIFRPTFKDPRYFTWTMVLFASMDGLLFGLDQSSISGANLTLPYDLGFTVRQQSLVNGLMPAGAVVGALLLSPVNEYFGRRGAIILSTILYTIGAALEAGAMDYAMMLSGRLVLGLGIGIETGTVPVYVAETVERRFRGNLVSLYQFNIALGEVFGFVVAAIFIRVKGNWRYILGSSIVFSVIMFTGMLFLPESPRYLAHSGKTLEAFAVWKRIRGLNDPASRAEFHIMVLSVEEREREKANKTGGNHFAWLDLFRVPRARRAFVYANTMMLLGQFVGINGIMYYMSVLMTQIGFDPVTAVYMSMANTMLPGFFIGLVLIGVSYTLDLVTQQTATVGLYITGLILYMGFYGTYACLTWVIPSEVYPTYLRSYGMTSSTAMINLGNFVISYNFTGMQEAMTKPGLTLGFFGGIAVIGWFYQMIFMPETKNLTLGEIDIVFSKPTKRLAQENISNVTKAASQIAHFRFKELFADVTKERVELDREVFGH</sequence>
<feature type="region of interest" description="Disordered" evidence="7">
    <location>
        <begin position="1"/>
        <end position="45"/>
    </location>
</feature>
<evidence type="ECO:0000313" key="10">
    <source>
        <dbReference type="EMBL" id="KAK3672022.1"/>
    </source>
</evidence>
<evidence type="ECO:0000256" key="6">
    <source>
        <dbReference type="ARBA" id="ARBA00023136"/>
    </source>
</evidence>
<keyword evidence="3" id="KW-0813">Transport</keyword>
<feature type="transmembrane region" description="Helical" evidence="8">
    <location>
        <begin position="211"/>
        <end position="233"/>
    </location>
</feature>
<feature type="transmembrane region" description="Helical" evidence="8">
    <location>
        <begin position="407"/>
        <end position="429"/>
    </location>
</feature>
<evidence type="ECO:0000256" key="1">
    <source>
        <dbReference type="ARBA" id="ARBA00004141"/>
    </source>
</evidence>
<dbReference type="Pfam" id="PF00083">
    <property type="entry name" value="Sugar_tr"/>
    <property type="match status" value="2"/>
</dbReference>
<protein>
    <recommendedName>
        <fullName evidence="9">Major facilitator superfamily (MFS) profile domain-containing protein</fullName>
    </recommendedName>
</protein>
<accession>A0AAE0TQR1</accession>
<evidence type="ECO:0000256" key="4">
    <source>
        <dbReference type="ARBA" id="ARBA00022692"/>
    </source>
</evidence>
<dbReference type="GO" id="GO:0016020">
    <property type="term" value="C:membrane"/>
    <property type="evidence" value="ECO:0007669"/>
    <property type="project" value="UniProtKB-SubCell"/>
</dbReference>
<proteinExistence type="inferred from homology"/>
<comment type="caution">
    <text evidence="10">The sequence shown here is derived from an EMBL/GenBank/DDBJ whole genome shotgun (WGS) entry which is preliminary data.</text>
</comment>
<evidence type="ECO:0000256" key="5">
    <source>
        <dbReference type="ARBA" id="ARBA00022989"/>
    </source>
</evidence>
<dbReference type="PRINTS" id="PR00171">
    <property type="entry name" value="SUGRTRNSPORT"/>
</dbReference>
<evidence type="ECO:0000313" key="11">
    <source>
        <dbReference type="Proteomes" id="UP001274830"/>
    </source>
</evidence>
<keyword evidence="6 8" id="KW-0472">Membrane</keyword>
<dbReference type="PROSITE" id="PS00217">
    <property type="entry name" value="SUGAR_TRANSPORT_2"/>
    <property type="match status" value="1"/>
</dbReference>
<comment type="subcellular location">
    <subcellularLocation>
        <location evidence="1">Membrane</location>
        <topology evidence="1">Multi-pass membrane protein</topology>
    </subcellularLocation>
</comment>
<evidence type="ECO:0000256" key="2">
    <source>
        <dbReference type="ARBA" id="ARBA00010992"/>
    </source>
</evidence>
<keyword evidence="4 8" id="KW-0812">Transmembrane</keyword>
<dbReference type="InterPro" id="IPR050814">
    <property type="entry name" value="Myo-inositol_Transporter"/>
</dbReference>
<evidence type="ECO:0000256" key="8">
    <source>
        <dbReference type="SAM" id="Phobius"/>
    </source>
</evidence>
<feature type="transmembrane region" description="Helical" evidence="8">
    <location>
        <begin position="239"/>
        <end position="260"/>
    </location>
</feature>
<dbReference type="InterPro" id="IPR005828">
    <property type="entry name" value="MFS_sugar_transport-like"/>
</dbReference>
<dbReference type="GO" id="GO:0022857">
    <property type="term" value="F:transmembrane transporter activity"/>
    <property type="evidence" value="ECO:0007669"/>
    <property type="project" value="InterPro"/>
</dbReference>